<name>A0A4Z0YZC7_9PEZI</name>
<evidence type="ECO:0000259" key="2">
    <source>
        <dbReference type="PROSITE" id="PS50011"/>
    </source>
</evidence>
<dbReference type="SUPFAM" id="SSF56112">
    <property type="entry name" value="Protein kinase-like (PK-like)"/>
    <property type="match status" value="1"/>
</dbReference>
<sequence length="336" mass="37255">MQDIPYDMPGSKIIHSDIDVQNVFIAEPEATDDGEHSRNPVVKIADYGCMVEWDETWSYKKRRESLWGKHSYKAPLTKEQFNADGDMDVHTNVYQIGNVMHDLITLGYVGFNERIALPRRMQGSNYDFRTYGCRLMEAQDYQIRADWRNVDGGLRELAAGCMAEEPRLRPTLHQLEEVIAFRIDELDKEVKDAKAVAEEELKLLSLDDDAPPDLTYQVRVPSGQVEHDSIVDRFFREYFVEPWDEGDKYSSYWADGTVMPSSSGAGSTAAPQNLSVILPGAGGAPLGGSPFGAPPSSQQPPPSLIPDSHSSSSSYAQYPPSTDGGVHFSGPASGYP</sequence>
<dbReference type="Pfam" id="PF07714">
    <property type="entry name" value="PK_Tyr_Ser-Thr"/>
    <property type="match status" value="1"/>
</dbReference>
<feature type="region of interest" description="Disordered" evidence="1">
    <location>
        <begin position="285"/>
        <end position="336"/>
    </location>
</feature>
<dbReference type="Proteomes" id="UP000297716">
    <property type="component" value="Unassembled WGS sequence"/>
</dbReference>
<feature type="compositionally biased region" description="Low complexity" evidence="1">
    <location>
        <begin position="305"/>
        <end position="321"/>
    </location>
</feature>
<accession>A0A4Z0YZC7</accession>
<comment type="caution">
    <text evidence="3">The sequence shown here is derived from an EMBL/GenBank/DDBJ whole genome shotgun (WGS) entry which is preliminary data.</text>
</comment>
<gene>
    <name evidence="3" type="ORF">E0Z10_g4223</name>
</gene>
<dbReference type="STRING" id="37992.A0A4Z0YZC7"/>
<dbReference type="Gene3D" id="1.10.510.10">
    <property type="entry name" value="Transferase(Phosphotransferase) domain 1"/>
    <property type="match status" value="1"/>
</dbReference>
<dbReference type="GO" id="GO:0005524">
    <property type="term" value="F:ATP binding"/>
    <property type="evidence" value="ECO:0007669"/>
    <property type="project" value="InterPro"/>
</dbReference>
<protein>
    <recommendedName>
        <fullName evidence="2">Protein kinase domain-containing protein</fullName>
    </recommendedName>
</protein>
<keyword evidence="4" id="KW-1185">Reference proteome</keyword>
<feature type="domain" description="Protein kinase" evidence="2">
    <location>
        <begin position="1"/>
        <end position="181"/>
    </location>
</feature>
<evidence type="ECO:0000313" key="4">
    <source>
        <dbReference type="Proteomes" id="UP000297716"/>
    </source>
</evidence>
<dbReference type="GO" id="GO:0004672">
    <property type="term" value="F:protein kinase activity"/>
    <property type="evidence" value="ECO:0007669"/>
    <property type="project" value="InterPro"/>
</dbReference>
<organism evidence="3 4">
    <name type="scientific">Xylaria hypoxylon</name>
    <dbReference type="NCBI Taxonomy" id="37992"/>
    <lineage>
        <taxon>Eukaryota</taxon>
        <taxon>Fungi</taxon>
        <taxon>Dikarya</taxon>
        <taxon>Ascomycota</taxon>
        <taxon>Pezizomycotina</taxon>
        <taxon>Sordariomycetes</taxon>
        <taxon>Xylariomycetidae</taxon>
        <taxon>Xylariales</taxon>
        <taxon>Xylariaceae</taxon>
        <taxon>Xylaria</taxon>
    </lineage>
</organism>
<proteinExistence type="predicted"/>
<dbReference type="EMBL" id="SKBN01000065">
    <property type="protein sequence ID" value="TGJ84515.1"/>
    <property type="molecule type" value="Genomic_DNA"/>
</dbReference>
<dbReference type="InterPro" id="IPR001245">
    <property type="entry name" value="Ser-Thr/Tyr_kinase_cat_dom"/>
</dbReference>
<dbReference type="AlphaFoldDB" id="A0A4Z0YZC7"/>
<dbReference type="PROSITE" id="PS50011">
    <property type="entry name" value="PROTEIN_KINASE_DOM"/>
    <property type="match status" value="1"/>
</dbReference>
<dbReference type="OrthoDB" id="310217at2759"/>
<evidence type="ECO:0000256" key="1">
    <source>
        <dbReference type="SAM" id="MobiDB-lite"/>
    </source>
</evidence>
<evidence type="ECO:0000313" key="3">
    <source>
        <dbReference type="EMBL" id="TGJ84515.1"/>
    </source>
</evidence>
<dbReference type="InterPro" id="IPR000719">
    <property type="entry name" value="Prot_kinase_dom"/>
</dbReference>
<dbReference type="InterPro" id="IPR011009">
    <property type="entry name" value="Kinase-like_dom_sf"/>
</dbReference>
<reference evidence="3 4" key="1">
    <citation type="submission" date="2019-03" db="EMBL/GenBank/DDBJ databases">
        <title>Draft genome sequence of Xylaria hypoxylon DSM 108379, a ubiquitous saprotrophic-parasitic fungi on hardwood.</title>
        <authorList>
            <person name="Buettner E."/>
            <person name="Leonhardt S."/>
            <person name="Gebauer A.M."/>
            <person name="Liers C."/>
            <person name="Hofrichter M."/>
            <person name="Kellner H."/>
        </authorList>
    </citation>
    <scope>NUCLEOTIDE SEQUENCE [LARGE SCALE GENOMIC DNA]</scope>
    <source>
        <strain evidence="3 4">DSM 108379</strain>
    </source>
</reference>